<dbReference type="InterPro" id="IPR023997">
    <property type="entry name" value="TonB-dep_OMP_SusC/RagA_CS"/>
</dbReference>
<keyword evidence="11" id="KW-0675">Receptor</keyword>
<keyword evidence="12" id="KW-1185">Reference proteome</keyword>
<feature type="domain" description="TonB-dependent receptor plug" evidence="10">
    <location>
        <begin position="232"/>
        <end position="361"/>
    </location>
</feature>
<dbReference type="Pfam" id="PF13715">
    <property type="entry name" value="CarbopepD_reg_2"/>
    <property type="match status" value="1"/>
</dbReference>
<evidence type="ECO:0000256" key="7">
    <source>
        <dbReference type="PROSITE-ProRule" id="PRU01360"/>
    </source>
</evidence>
<evidence type="ECO:0000256" key="1">
    <source>
        <dbReference type="ARBA" id="ARBA00004571"/>
    </source>
</evidence>
<dbReference type="Proteomes" id="UP001172083">
    <property type="component" value="Unassembled WGS sequence"/>
</dbReference>
<keyword evidence="6 7" id="KW-0998">Cell outer membrane</keyword>
<evidence type="ECO:0000256" key="3">
    <source>
        <dbReference type="ARBA" id="ARBA00022452"/>
    </source>
</evidence>
<feature type="transmembrane region" description="Helical" evidence="9">
    <location>
        <begin position="12"/>
        <end position="33"/>
    </location>
</feature>
<keyword evidence="2 7" id="KW-0813">Transport</keyword>
<dbReference type="RefSeq" id="WP_346758046.1">
    <property type="nucleotide sequence ID" value="NZ_JAUJEB010000001.1"/>
</dbReference>
<evidence type="ECO:0000259" key="10">
    <source>
        <dbReference type="Pfam" id="PF07715"/>
    </source>
</evidence>
<comment type="subcellular location">
    <subcellularLocation>
        <location evidence="1 7">Cell outer membrane</location>
        <topology evidence="1 7">Multi-pass membrane protein</topology>
    </subcellularLocation>
</comment>
<gene>
    <name evidence="11" type="ORF">QQ020_11755</name>
</gene>
<name>A0ABT8L4S8_9BACT</name>
<dbReference type="InterPro" id="IPR023996">
    <property type="entry name" value="TonB-dep_OMP_SusC/RagA"/>
</dbReference>
<dbReference type="PROSITE" id="PS52016">
    <property type="entry name" value="TONB_DEPENDENT_REC_3"/>
    <property type="match status" value="1"/>
</dbReference>
<protein>
    <submittedName>
        <fullName evidence="11">TonB-dependent receptor</fullName>
    </submittedName>
</protein>
<reference evidence="11" key="1">
    <citation type="submission" date="2023-06" db="EMBL/GenBank/DDBJ databases">
        <title>Genomic of Agaribacillus aureum.</title>
        <authorList>
            <person name="Wang G."/>
        </authorList>
    </citation>
    <scope>NUCLEOTIDE SEQUENCE</scope>
    <source>
        <strain evidence="11">BMA12</strain>
    </source>
</reference>
<dbReference type="Gene3D" id="2.170.130.10">
    <property type="entry name" value="TonB-dependent receptor, plug domain"/>
    <property type="match status" value="1"/>
</dbReference>
<dbReference type="Pfam" id="PF07715">
    <property type="entry name" value="Plug"/>
    <property type="match status" value="1"/>
</dbReference>
<evidence type="ECO:0000256" key="5">
    <source>
        <dbReference type="ARBA" id="ARBA00023136"/>
    </source>
</evidence>
<dbReference type="NCBIfam" id="TIGR04057">
    <property type="entry name" value="SusC_RagA_signa"/>
    <property type="match status" value="1"/>
</dbReference>
<dbReference type="SUPFAM" id="SSF49464">
    <property type="entry name" value="Carboxypeptidase regulatory domain-like"/>
    <property type="match status" value="1"/>
</dbReference>
<dbReference type="Gene3D" id="2.60.40.1120">
    <property type="entry name" value="Carboxypeptidase-like, regulatory domain"/>
    <property type="match status" value="1"/>
</dbReference>
<keyword evidence="4 7" id="KW-0812">Transmembrane</keyword>
<keyword evidence="5 7" id="KW-0472">Membrane</keyword>
<dbReference type="InterPro" id="IPR008969">
    <property type="entry name" value="CarboxyPept-like_regulatory"/>
</dbReference>
<evidence type="ECO:0000313" key="11">
    <source>
        <dbReference type="EMBL" id="MDN5212729.1"/>
    </source>
</evidence>
<dbReference type="PROSITE" id="PS00018">
    <property type="entry name" value="EF_HAND_1"/>
    <property type="match status" value="1"/>
</dbReference>
<dbReference type="InterPro" id="IPR039426">
    <property type="entry name" value="TonB-dep_rcpt-like"/>
</dbReference>
<comment type="similarity">
    <text evidence="7">Belongs to the TonB-dependent receptor family.</text>
</comment>
<dbReference type="InterPro" id="IPR012910">
    <property type="entry name" value="Plug_dom"/>
</dbReference>
<feature type="region of interest" description="Disordered" evidence="8">
    <location>
        <begin position="946"/>
        <end position="975"/>
    </location>
</feature>
<organism evidence="11 12">
    <name type="scientific">Agaribacillus aureus</name>
    <dbReference type="NCBI Taxonomy" id="3051825"/>
    <lineage>
        <taxon>Bacteria</taxon>
        <taxon>Pseudomonadati</taxon>
        <taxon>Bacteroidota</taxon>
        <taxon>Cytophagia</taxon>
        <taxon>Cytophagales</taxon>
        <taxon>Splendidivirgaceae</taxon>
        <taxon>Agaribacillus</taxon>
    </lineage>
</organism>
<dbReference type="EMBL" id="JAUJEB010000001">
    <property type="protein sequence ID" value="MDN5212729.1"/>
    <property type="molecule type" value="Genomic_DNA"/>
</dbReference>
<evidence type="ECO:0000256" key="8">
    <source>
        <dbReference type="SAM" id="MobiDB-lite"/>
    </source>
</evidence>
<comment type="caution">
    <text evidence="11">The sequence shown here is derived from an EMBL/GenBank/DDBJ whole genome shotgun (WGS) entry which is preliminary data.</text>
</comment>
<evidence type="ECO:0000256" key="9">
    <source>
        <dbReference type="SAM" id="Phobius"/>
    </source>
</evidence>
<dbReference type="InterPro" id="IPR018247">
    <property type="entry name" value="EF_Hand_1_Ca_BS"/>
</dbReference>
<evidence type="ECO:0000256" key="6">
    <source>
        <dbReference type="ARBA" id="ARBA00023237"/>
    </source>
</evidence>
<dbReference type="InterPro" id="IPR036942">
    <property type="entry name" value="Beta-barrel_TonB_sf"/>
</dbReference>
<dbReference type="SUPFAM" id="SSF56935">
    <property type="entry name" value="Porins"/>
    <property type="match status" value="1"/>
</dbReference>
<dbReference type="InterPro" id="IPR037066">
    <property type="entry name" value="Plug_dom_sf"/>
</dbReference>
<proteinExistence type="inferred from homology"/>
<keyword evidence="3 7" id="KW-1134">Transmembrane beta strand</keyword>
<sequence>MKLKLLQEIIMFSKYVAYGVLIQIFFLNILIAADLNAQKVKSVKTLRAELTQKAMPLKSIFREIEKETGLIFSYDENELGRKLGKEVILKERNATVAMILTDISRQENLKFKQVNRNISVKKIPKRETDENPSIEVLINEILVRGKITGENNEPLPGVNVLVKGSSLGTVADVNGEYQINVPGENSILVFSFIGYEPIEEVVGQRTVIDVSLRIDTKALEEVVVVGYGTVKKSDLTGSVASIKGESVKEFPVTSVDQAIQSRAPGVQVTQASSAPGGGVSVRIRGSNSINSGSEPLYVIDGFPIYPNNGVYGTDDADSGINGSRRPGNVLASINPNDIESIEILKDASGTAIYGSRGSNGVVLITTKRGKSGESRIDYDGSVSFQSIANKIDRLNGREFATYLNTLEESQGGAPIYTPAEIDAIGEGTDWLDEILQTGMIHNHQLSFSGGSEKTRYALIGNFHQNEGIIKETDFRRFGIRLNLDNQVLNDRLTISSSWSFNRTTSNNAPTDRGGPGGIIITALGLDPTIPVRNADGEFNLASYDGRFFINPVQELNFVTDQDFTNRVLGNTGFTFKLLEGLNFKTSIGADLLNANRITFFPVNNTRLGREREGEITNASRNSANILNENILSFNKQLHPDHFIDVVAGYTFQKEVNRFSIASTRGIPAATPDQATLQGGANVQIPNSNRREWILKSYLGRVNYNFKERYLFTFTFRRDGSSRFGEENKWANFPSFALGWRIIEEDFFQSSGLSNTISDLKLRTSWGITGNSELPVFNSLPNLNEYNYVFGGQLILGLADERLGNSDLKWETTKMFNIGLDISLLENRLTLNADYFFNKTEDLLLKVSIPPSLGFEEVLKNSGSLENKGFELGLNYVVLDRQDLKWDVSGNVSVLRNEITDLGSSTPFFSNSTSGHLGVDGSWVEAGNPIGVWRGYKYTGIFQSQEEIDTNPSRSGDKPGYPRYQDTDGNGEITPDDFVILGDPNPDFTWGLNSTLRYKNFDFSFFFRGVHGNDVRNLQASELGDGVQKINQLSNILTDSWSPSNTGASRAIIDANRDFANSYRDSDFFIEDGSFIRLQNVLIGYSLPTNSTFIRNARVYISAQNPFVITDYSGFDPEVNNQGQANLNRADDYDAYPRARIFTVGVNLGL</sequence>
<keyword evidence="9" id="KW-1133">Transmembrane helix</keyword>
<evidence type="ECO:0000313" key="12">
    <source>
        <dbReference type="Proteomes" id="UP001172083"/>
    </source>
</evidence>
<evidence type="ECO:0000256" key="2">
    <source>
        <dbReference type="ARBA" id="ARBA00022448"/>
    </source>
</evidence>
<dbReference type="NCBIfam" id="TIGR04056">
    <property type="entry name" value="OMP_RagA_SusC"/>
    <property type="match status" value="1"/>
</dbReference>
<evidence type="ECO:0000256" key="4">
    <source>
        <dbReference type="ARBA" id="ARBA00022692"/>
    </source>
</evidence>
<dbReference type="Gene3D" id="2.40.170.20">
    <property type="entry name" value="TonB-dependent receptor, beta-barrel domain"/>
    <property type="match status" value="1"/>
</dbReference>
<accession>A0ABT8L4S8</accession>